<gene>
    <name evidence="1" type="ORF">LCGC14_1203770</name>
</gene>
<sequence>MATYGEAVKALLRAGLTHRDIIDLTRADGREEVKKLGELALKDEETGDE</sequence>
<proteinExistence type="predicted"/>
<reference evidence="1" key="1">
    <citation type="journal article" date="2015" name="Nature">
        <title>Complex archaea that bridge the gap between prokaryotes and eukaryotes.</title>
        <authorList>
            <person name="Spang A."/>
            <person name="Saw J.H."/>
            <person name="Jorgensen S.L."/>
            <person name="Zaremba-Niedzwiedzka K."/>
            <person name="Martijn J."/>
            <person name="Lind A.E."/>
            <person name="van Eijk R."/>
            <person name="Schleper C."/>
            <person name="Guy L."/>
            <person name="Ettema T.J."/>
        </authorList>
    </citation>
    <scope>NUCLEOTIDE SEQUENCE</scope>
</reference>
<accession>A0A0F9LKJ3</accession>
<name>A0A0F9LKJ3_9ZZZZ</name>
<organism evidence="1">
    <name type="scientific">marine sediment metagenome</name>
    <dbReference type="NCBI Taxonomy" id="412755"/>
    <lineage>
        <taxon>unclassified sequences</taxon>
        <taxon>metagenomes</taxon>
        <taxon>ecological metagenomes</taxon>
    </lineage>
</organism>
<dbReference type="AlphaFoldDB" id="A0A0F9LKJ3"/>
<comment type="caution">
    <text evidence="1">The sequence shown here is derived from an EMBL/GenBank/DDBJ whole genome shotgun (WGS) entry which is preliminary data.</text>
</comment>
<protein>
    <submittedName>
        <fullName evidence="1">Uncharacterized protein</fullName>
    </submittedName>
</protein>
<evidence type="ECO:0000313" key="1">
    <source>
        <dbReference type="EMBL" id="KKM93913.1"/>
    </source>
</evidence>
<dbReference type="EMBL" id="LAZR01006210">
    <property type="protein sequence ID" value="KKM93913.1"/>
    <property type="molecule type" value="Genomic_DNA"/>
</dbReference>